<evidence type="ECO:0000313" key="7">
    <source>
        <dbReference type="EMBL" id="VDI39099.1"/>
    </source>
</evidence>
<evidence type="ECO:0000256" key="6">
    <source>
        <dbReference type="ARBA" id="ARBA00023136"/>
    </source>
</evidence>
<dbReference type="InterPro" id="IPR029044">
    <property type="entry name" value="Nucleotide-diphossugar_trans"/>
</dbReference>
<dbReference type="EMBL" id="UYJE01005651">
    <property type="protein sequence ID" value="VDI39099.1"/>
    <property type="molecule type" value="Genomic_DNA"/>
</dbReference>
<dbReference type="InterPro" id="IPR004835">
    <property type="entry name" value="Chitin_synth"/>
</dbReference>
<organism evidence="7 8">
    <name type="scientific">Mytilus galloprovincialis</name>
    <name type="common">Mediterranean mussel</name>
    <dbReference type="NCBI Taxonomy" id="29158"/>
    <lineage>
        <taxon>Eukaryota</taxon>
        <taxon>Metazoa</taxon>
        <taxon>Spiralia</taxon>
        <taxon>Lophotrochozoa</taxon>
        <taxon>Mollusca</taxon>
        <taxon>Bivalvia</taxon>
        <taxon>Autobranchia</taxon>
        <taxon>Pteriomorphia</taxon>
        <taxon>Mytilida</taxon>
        <taxon>Mytiloidea</taxon>
        <taxon>Mytilidae</taxon>
        <taxon>Mytilinae</taxon>
        <taxon>Mytilus</taxon>
    </lineage>
</organism>
<protein>
    <recommendedName>
        <fullName evidence="2">chitin synthase</fullName>
        <ecNumber evidence="2">2.4.1.16</ecNumber>
    </recommendedName>
</protein>
<dbReference type="GO" id="GO:0016020">
    <property type="term" value="C:membrane"/>
    <property type="evidence" value="ECO:0007669"/>
    <property type="project" value="UniProtKB-SubCell"/>
</dbReference>
<dbReference type="SUPFAM" id="SSF53448">
    <property type="entry name" value="Nucleotide-diphospho-sugar transferases"/>
    <property type="match status" value="1"/>
</dbReference>
<comment type="subcellular location">
    <subcellularLocation>
        <location evidence="1">Membrane</location>
        <topology evidence="1">Multi-pass membrane protein</topology>
    </subcellularLocation>
</comment>
<gene>
    <name evidence="7" type="ORF">MGAL_10B023656</name>
</gene>
<dbReference type="Proteomes" id="UP000596742">
    <property type="component" value="Unassembled WGS sequence"/>
</dbReference>
<proteinExistence type="predicted"/>
<keyword evidence="3" id="KW-0808">Transferase</keyword>
<dbReference type="PANTHER" id="PTHR22914:SF42">
    <property type="entry name" value="CHITIN SYNTHASE"/>
    <property type="match status" value="1"/>
</dbReference>
<reference evidence="7" key="1">
    <citation type="submission" date="2018-11" db="EMBL/GenBank/DDBJ databases">
        <authorList>
            <person name="Alioto T."/>
            <person name="Alioto T."/>
        </authorList>
    </citation>
    <scope>NUCLEOTIDE SEQUENCE</scope>
</reference>
<evidence type="ECO:0000256" key="1">
    <source>
        <dbReference type="ARBA" id="ARBA00004141"/>
    </source>
</evidence>
<dbReference type="Pfam" id="PF03142">
    <property type="entry name" value="Chitin_synth_2"/>
    <property type="match status" value="1"/>
</dbReference>
<comment type="caution">
    <text evidence="7">The sequence shown here is derived from an EMBL/GenBank/DDBJ whole genome shotgun (WGS) entry which is preliminary data.</text>
</comment>
<keyword evidence="4" id="KW-0812">Transmembrane</keyword>
<name>A0A8B6ESZ6_MYTGA</name>
<dbReference type="GO" id="GO:0071944">
    <property type="term" value="C:cell periphery"/>
    <property type="evidence" value="ECO:0007669"/>
    <property type="project" value="TreeGrafter"/>
</dbReference>
<dbReference type="AlphaFoldDB" id="A0A8B6ESZ6"/>
<dbReference type="GO" id="GO:0004100">
    <property type="term" value="F:chitin synthase activity"/>
    <property type="evidence" value="ECO:0007669"/>
    <property type="project" value="UniProtKB-EC"/>
</dbReference>
<keyword evidence="5" id="KW-1133">Transmembrane helix</keyword>
<evidence type="ECO:0000256" key="3">
    <source>
        <dbReference type="ARBA" id="ARBA00022676"/>
    </source>
</evidence>
<keyword evidence="8" id="KW-1185">Reference proteome</keyword>
<evidence type="ECO:0000313" key="8">
    <source>
        <dbReference type="Proteomes" id="UP000596742"/>
    </source>
</evidence>
<evidence type="ECO:0000256" key="5">
    <source>
        <dbReference type="ARBA" id="ARBA00022989"/>
    </source>
</evidence>
<evidence type="ECO:0000256" key="4">
    <source>
        <dbReference type="ARBA" id="ARBA00022692"/>
    </source>
</evidence>
<dbReference type="OrthoDB" id="370884at2759"/>
<accession>A0A8B6ESZ6</accession>
<dbReference type="EC" id="2.4.1.16" evidence="2"/>
<evidence type="ECO:0000256" key="2">
    <source>
        <dbReference type="ARBA" id="ARBA00012543"/>
    </source>
</evidence>
<sequence>MALDGDVDFRPEAVPHLLQRMRKYSDVGAACGRIHPTGTSSSPMVWYQKFEYAVSHWLQKATEHVIGCVLCSPGCFSLFRGSALKEILEDYSQQPKEAHHVIQYDKGEDRWLCTLLLRARFRIDYCAESDAKTYVPETFEEFFKQRRRWIPSTLANILCAQIEPHKRNIKFFINVVATQLTSHGVLKDIDRIPSTTCLKRRTETVEDGFCDVAKKACDITALVQPLCQWIKHELSVHGVIYRSSSLSKRFKQENKFANYVLSMISIFKKRRKSMLRTRLISSSTVSKKLNQKQILVVRDCFNTLIENVQILS</sequence>
<keyword evidence="6" id="KW-0472">Membrane</keyword>
<feature type="non-terminal residue" evidence="7">
    <location>
        <position position="312"/>
    </location>
</feature>
<dbReference type="GO" id="GO:0006031">
    <property type="term" value="P:chitin biosynthetic process"/>
    <property type="evidence" value="ECO:0007669"/>
    <property type="project" value="TreeGrafter"/>
</dbReference>
<dbReference type="PANTHER" id="PTHR22914">
    <property type="entry name" value="CHITIN SYNTHASE"/>
    <property type="match status" value="1"/>
</dbReference>
<keyword evidence="3" id="KW-0328">Glycosyltransferase</keyword>